<gene>
    <name evidence="2" type="ORF">HAD_01770</name>
</gene>
<proteinExistence type="predicted"/>
<name>A0A069E369_9PROT</name>
<dbReference type="Pfam" id="PF09838">
    <property type="entry name" value="DUF2065"/>
    <property type="match status" value="1"/>
</dbReference>
<protein>
    <recommendedName>
        <fullName evidence="4">DUF2065 domain-containing protein</fullName>
    </recommendedName>
</protein>
<dbReference type="EMBL" id="ARYH01000001">
    <property type="protein sequence ID" value="KCZ84367.1"/>
    <property type="molecule type" value="Genomic_DNA"/>
</dbReference>
<organism evidence="2 3">
    <name type="scientific">Hyphomonas adhaerens MHS-3</name>
    <dbReference type="NCBI Taxonomy" id="1280949"/>
    <lineage>
        <taxon>Bacteria</taxon>
        <taxon>Pseudomonadati</taxon>
        <taxon>Pseudomonadota</taxon>
        <taxon>Alphaproteobacteria</taxon>
        <taxon>Hyphomonadales</taxon>
        <taxon>Hyphomonadaceae</taxon>
        <taxon>Hyphomonas</taxon>
    </lineage>
</organism>
<dbReference type="PATRIC" id="fig|1280949.3.peg.362"/>
<keyword evidence="3" id="KW-1185">Reference proteome</keyword>
<comment type="caution">
    <text evidence="2">The sequence shown here is derived from an EMBL/GenBank/DDBJ whole genome shotgun (WGS) entry which is preliminary data.</text>
</comment>
<feature type="transmembrane region" description="Helical" evidence="1">
    <location>
        <begin position="47"/>
        <end position="65"/>
    </location>
</feature>
<dbReference type="AlphaFoldDB" id="A0A069E369"/>
<evidence type="ECO:0000313" key="3">
    <source>
        <dbReference type="Proteomes" id="UP000027446"/>
    </source>
</evidence>
<evidence type="ECO:0008006" key="4">
    <source>
        <dbReference type="Google" id="ProtNLM"/>
    </source>
</evidence>
<keyword evidence="1" id="KW-0812">Transmembrane</keyword>
<sequence length="66" mass="6997">MTLPLILLAGVGMWFLLEGAAYAVAPDFMRRLAVLVTQMSTRELTMAGLVGGAVGIVLIWLAVHLG</sequence>
<dbReference type="STRING" id="1280949.HAD_01770"/>
<keyword evidence="1" id="KW-0472">Membrane</keyword>
<dbReference type="OrthoDB" id="9815199at2"/>
<accession>A0A069E369</accession>
<dbReference type="Proteomes" id="UP000027446">
    <property type="component" value="Unassembled WGS sequence"/>
</dbReference>
<dbReference type="InterPro" id="IPR019201">
    <property type="entry name" value="DUF2065"/>
</dbReference>
<dbReference type="RefSeq" id="WP_035569037.1">
    <property type="nucleotide sequence ID" value="NZ_ARYH01000001.1"/>
</dbReference>
<reference evidence="2 3" key="1">
    <citation type="journal article" date="2014" name="Antonie Van Leeuwenhoek">
        <title>Hyphomonas beringensis sp. nov. and Hyphomonas chukchiensis sp. nov., isolated from surface seawater of the Bering Sea and Chukchi Sea.</title>
        <authorList>
            <person name="Li C."/>
            <person name="Lai Q."/>
            <person name="Li G."/>
            <person name="Dong C."/>
            <person name="Wang J."/>
            <person name="Liao Y."/>
            <person name="Shao Z."/>
        </authorList>
    </citation>
    <scope>NUCLEOTIDE SEQUENCE [LARGE SCALE GENOMIC DNA]</scope>
    <source>
        <strain evidence="2 3">MHS-3</strain>
    </source>
</reference>
<evidence type="ECO:0000256" key="1">
    <source>
        <dbReference type="SAM" id="Phobius"/>
    </source>
</evidence>
<keyword evidence="1" id="KW-1133">Transmembrane helix</keyword>
<evidence type="ECO:0000313" key="2">
    <source>
        <dbReference type="EMBL" id="KCZ84367.1"/>
    </source>
</evidence>